<gene>
    <name evidence="1" type="ORF">HNR39_002635</name>
</gene>
<dbReference type="EMBL" id="JACHHQ010000005">
    <property type="protein sequence ID" value="MBB5200793.1"/>
    <property type="molecule type" value="Genomic_DNA"/>
</dbReference>
<protein>
    <submittedName>
        <fullName evidence="1">Uncharacterized protein</fullName>
    </submittedName>
</protein>
<dbReference type="RefSeq" id="WP_168055752.1">
    <property type="nucleotide sequence ID" value="NZ_JAAOZT010000007.1"/>
</dbReference>
<comment type="caution">
    <text evidence="1">The sequence shown here is derived from an EMBL/GenBank/DDBJ whole genome shotgun (WGS) entry which is preliminary data.</text>
</comment>
<dbReference type="AlphaFoldDB" id="A0A840RT16"/>
<evidence type="ECO:0000313" key="1">
    <source>
        <dbReference type="EMBL" id="MBB5200793.1"/>
    </source>
</evidence>
<organism evidence="1 2">
    <name type="scientific">Glaciimonas immobilis</name>
    <dbReference type="NCBI Taxonomy" id="728004"/>
    <lineage>
        <taxon>Bacteria</taxon>
        <taxon>Pseudomonadati</taxon>
        <taxon>Pseudomonadota</taxon>
        <taxon>Betaproteobacteria</taxon>
        <taxon>Burkholderiales</taxon>
        <taxon>Oxalobacteraceae</taxon>
        <taxon>Glaciimonas</taxon>
    </lineage>
</organism>
<keyword evidence="2" id="KW-1185">Reference proteome</keyword>
<proteinExistence type="predicted"/>
<name>A0A840RT16_9BURK</name>
<dbReference type="Proteomes" id="UP000571084">
    <property type="component" value="Unassembled WGS sequence"/>
</dbReference>
<sequence length="146" mass="16431">MAGNRKPRKGYCPKRQQMPITIRHSGSDEKALMFDAHTELLKMREGVATPESWHVLTCRLNIGNTLAHWNFNDTARDVMDTGLEALRQVYARMERTDKWGCSADELASISAALVLTDDIQMASTRRELRNAIDHVYKVAGIENSAA</sequence>
<reference evidence="1 2" key="1">
    <citation type="submission" date="2020-08" db="EMBL/GenBank/DDBJ databases">
        <title>Genomic Encyclopedia of Type Strains, Phase IV (KMG-IV): sequencing the most valuable type-strain genomes for metagenomic binning, comparative biology and taxonomic classification.</title>
        <authorList>
            <person name="Goeker M."/>
        </authorList>
    </citation>
    <scope>NUCLEOTIDE SEQUENCE [LARGE SCALE GENOMIC DNA]</scope>
    <source>
        <strain evidence="1 2">DSM 23240</strain>
    </source>
</reference>
<accession>A0A840RT16</accession>
<evidence type="ECO:0000313" key="2">
    <source>
        <dbReference type="Proteomes" id="UP000571084"/>
    </source>
</evidence>